<feature type="domain" description="Beta-lactamase-related" evidence="4">
    <location>
        <begin position="38"/>
        <end position="405"/>
    </location>
</feature>
<dbReference type="InterPro" id="IPR001466">
    <property type="entry name" value="Beta-lactam-related"/>
</dbReference>
<organism evidence="5 6">
    <name type="scientific">Flavobacterium supellecticarium</name>
    <dbReference type="NCBI Taxonomy" id="2565924"/>
    <lineage>
        <taxon>Bacteria</taxon>
        <taxon>Pseudomonadati</taxon>
        <taxon>Bacteroidota</taxon>
        <taxon>Flavobacteriia</taxon>
        <taxon>Flavobacteriales</taxon>
        <taxon>Flavobacteriaceae</taxon>
        <taxon>Flavobacterium</taxon>
    </lineage>
</organism>
<name>A0A4S3ZX32_9FLAO</name>
<dbReference type="InterPro" id="IPR050491">
    <property type="entry name" value="AmpC-like"/>
</dbReference>
<feature type="chain" id="PRO_5020919087" evidence="3">
    <location>
        <begin position="20"/>
        <end position="408"/>
    </location>
</feature>
<dbReference type="Gene3D" id="3.40.710.10">
    <property type="entry name" value="DD-peptidase/beta-lactamase superfamily"/>
    <property type="match status" value="1"/>
</dbReference>
<evidence type="ECO:0000256" key="1">
    <source>
        <dbReference type="ARBA" id="ARBA00004370"/>
    </source>
</evidence>
<dbReference type="OrthoDB" id="846150at2"/>
<dbReference type="PANTHER" id="PTHR46825">
    <property type="entry name" value="D-ALANYL-D-ALANINE-CARBOXYPEPTIDASE/ENDOPEPTIDASE AMPH"/>
    <property type="match status" value="1"/>
</dbReference>
<comment type="subcellular location">
    <subcellularLocation>
        <location evidence="1">Membrane</location>
    </subcellularLocation>
</comment>
<dbReference type="SUPFAM" id="SSF56601">
    <property type="entry name" value="beta-lactamase/transpeptidase-like"/>
    <property type="match status" value="1"/>
</dbReference>
<gene>
    <name evidence="5" type="ORF">E6C50_09430</name>
</gene>
<dbReference type="AlphaFoldDB" id="A0A4S3ZX32"/>
<keyword evidence="3" id="KW-0732">Signal</keyword>
<comment type="caution">
    <text evidence="5">The sequence shown here is derived from an EMBL/GenBank/DDBJ whole genome shotgun (WGS) entry which is preliminary data.</text>
</comment>
<keyword evidence="6" id="KW-1185">Reference proteome</keyword>
<dbReference type="RefSeq" id="WP_136402986.1">
    <property type="nucleotide sequence ID" value="NZ_SSNZ01000003.1"/>
</dbReference>
<protein>
    <submittedName>
        <fullName evidence="5">Beta-lactamase family protein</fullName>
    </submittedName>
</protein>
<evidence type="ECO:0000256" key="3">
    <source>
        <dbReference type="SAM" id="SignalP"/>
    </source>
</evidence>
<evidence type="ECO:0000259" key="4">
    <source>
        <dbReference type="Pfam" id="PF00144"/>
    </source>
</evidence>
<dbReference type="EMBL" id="SSNZ01000003">
    <property type="protein sequence ID" value="THF50440.1"/>
    <property type="molecule type" value="Genomic_DNA"/>
</dbReference>
<feature type="signal peptide" evidence="3">
    <location>
        <begin position="1"/>
        <end position="19"/>
    </location>
</feature>
<dbReference type="PANTHER" id="PTHR46825:SF11">
    <property type="entry name" value="PENICILLIN-BINDING PROTEIN 4"/>
    <property type="match status" value="1"/>
</dbReference>
<evidence type="ECO:0000256" key="2">
    <source>
        <dbReference type="ARBA" id="ARBA00023136"/>
    </source>
</evidence>
<dbReference type="GO" id="GO:0016020">
    <property type="term" value="C:membrane"/>
    <property type="evidence" value="ECO:0007669"/>
    <property type="project" value="UniProtKB-SubCell"/>
</dbReference>
<keyword evidence="2" id="KW-0472">Membrane</keyword>
<dbReference type="Pfam" id="PF00144">
    <property type="entry name" value="Beta-lactamase"/>
    <property type="match status" value="1"/>
</dbReference>
<accession>A0A4S3ZX32</accession>
<evidence type="ECO:0000313" key="6">
    <source>
        <dbReference type="Proteomes" id="UP000307507"/>
    </source>
</evidence>
<proteinExistence type="predicted"/>
<dbReference type="InterPro" id="IPR012338">
    <property type="entry name" value="Beta-lactam/transpept-like"/>
</dbReference>
<reference evidence="5 6" key="1">
    <citation type="submission" date="2019-04" db="EMBL/GenBank/DDBJ databases">
        <title>Flavobacterium sp. nov. isolated from construction timber.</title>
        <authorList>
            <person name="Lin S.-Y."/>
            <person name="Chang C.-T."/>
            <person name="Young C.-C."/>
        </authorList>
    </citation>
    <scope>NUCLEOTIDE SEQUENCE [LARGE SCALE GENOMIC DNA]</scope>
    <source>
        <strain evidence="5 6">CC-CTC003</strain>
    </source>
</reference>
<dbReference type="Proteomes" id="UP000307507">
    <property type="component" value="Unassembled WGS sequence"/>
</dbReference>
<evidence type="ECO:0000313" key="5">
    <source>
        <dbReference type="EMBL" id="THF50440.1"/>
    </source>
</evidence>
<sequence length="408" mass="46140">MKKTILLATIILFAVCCSAPKKNTVTVMHKSATDSLTNRLQQLYDKGYFNGFGVAIVDEQGVRYKNGFGYAERETSKAYTVQTIQSVASVSKTLVGIALLKAQELGKLRLDDQVNRYLPFEVLNPYYLDTPITIRQLATHTSTILDNKNYLSKNYYLKPDQNLNGLPLVFDDTQILNPAESAVGLDIFTRDRLAFHGKWYMADTFLNKAPGTQYEYSNTGTTLAAYIIERASGEPFDVFTQKHILTPLQLKDSGWKFDATDLSRLSRYYQDPKTLLPYYSMSSYPDGGFMTTINDLSKYLQELIRGYNGKGTILSKESYREFFKPQLSAEHFTERNTQNPYSESYNTGIFIGFGYSGYIGHTGGDPGVMAMLFFDPKTSTGRIMMFNTNFSTPEGNQVFYQIWDALGH</sequence>